<gene>
    <name evidence="4" type="ORF">PAL_GLEAN10002121</name>
</gene>
<dbReference type="PANTHER" id="PTHR46746:SF9">
    <property type="entry name" value="CD209 ANTIGEN-LIKE PROTEIN C-LIKE"/>
    <property type="match status" value="1"/>
</dbReference>
<protein>
    <submittedName>
        <fullName evidence="4">CD209 antigen</fullName>
    </submittedName>
</protein>
<dbReference type="Pfam" id="PF00059">
    <property type="entry name" value="Lectin_C"/>
    <property type="match status" value="1"/>
</dbReference>
<feature type="domain" description="C-type lectin" evidence="3">
    <location>
        <begin position="33"/>
        <end position="144"/>
    </location>
</feature>
<dbReference type="Proteomes" id="UP000010552">
    <property type="component" value="Unassembled WGS sequence"/>
</dbReference>
<proteinExistence type="predicted"/>
<evidence type="ECO:0000256" key="1">
    <source>
        <dbReference type="ARBA" id="ARBA00022734"/>
    </source>
</evidence>
<dbReference type="InterPro" id="IPR051379">
    <property type="entry name" value="C-type_Lectin_Receptor_IMM"/>
</dbReference>
<accession>L5KC61</accession>
<keyword evidence="5" id="KW-1185">Reference proteome</keyword>
<dbReference type="Gene3D" id="3.10.100.10">
    <property type="entry name" value="Mannose-Binding Protein A, subunit A"/>
    <property type="match status" value="1"/>
</dbReference>
<name>L5KC61_PTEAL</name>
<dbReference type="GO" id="GO:0030246">
    <property type="term" value="F:carbohydrate binding"/>
    <property type="evidence" value="ECO:0007669"/>
    <property type="project" value="UniProtKB-KW"/>
</dbReference>
<dbReference type="FunCoup" id="L5KC61">
    <property type="interactions" value="147"/>
</dbReference>
<evidence type="ECO:0000313" key="5">
    <source>
        <dbReference type="Proteomes" id="UP000010552"/>
    </source>
</evidence>
<organism evidence="4 5">
    <name type="scientific">Pteropus alecto</name>
    <name type="common">Black flying fox</name>
    <dbReference type="NCBI Taxonomy" id="9402"/>
    <lineage>
        <taxon>Eukaryota</taxon>
        <taxon>Metazoa</taxon>
        <taxon>Chordata</taxon>
        <taxon>Craniata</taxon>
        <taxon>Vertebrata</taxon>
        <taxon>Euteleostomi</taxon>
        <taxon>Mammalia</taxon>
        <taxon>Eutheria</taxon>
        <taxon>Laurasiatheria</taxon>
        <taxon>Chiroptera</taxon>
        <taxon>Yinpterochiroptera</taxon>
        <taxon>Pteropodoidea</taxon>
        <taxon>Pteropodidae</taxon>
        <taxon>Pteropodinae</taxon>
        <taxon>Pteropus</taxon>
    </lineage>
</organism>
<dbReference type="InterPro" id="IPR016186">
    <property type="entry name" value="C-type_lectin-like/link_sf"/>
</dbReference>
<dbReference type="AlphaFoldDB" id="L5KC61"/>
<keyword evidence="2" id="KW-1015">Disulfide bond</keyword>
<evidence type="ECO:0000313" key="4">
    <source>
        <dbReference type="EMBL" id="ELK08088.1"/>
    </source>
</evidence>
<dbReference type="SMART" id="SM00034">
    <property type="entry name" value="CLECT"/>
    <property type="match status" value="1"/>
</dbReference>
<dbReference type="STRING" id="9402.L5KC61"/>
<dbReference type="PROSITE" id="PS50041">
    <property type="entry name" value="C_TYPE_LECTIN_2"/>
    <property type="match status" value="1"/>
</dbReference>
<dbReference type="InterPro" id="IPR001304">
    <property type="entry name" value="C-type_lectin-like"/>
</dbReference>
<dbReference type="SUPFAM" id="SSF56436">
    <property type="entry name" value="C-type lectin-like"/>
    <property type="match status" value="1"/>
</dbReference>
<dbReference type="InParanoid" id="L5KC61"/>
<evidence type="ECO:0000256" key="2">
    <source>
        <dbReference type="ARBA" id="ARBA00023157"/>
    </source>
</evidence>
<evidence type="ECO:0000259" key="3">
    <source>
        <dbReference type="PROSITE" id="PS50041"/>
    </source>
</evidence>
<reference evidence="5" key="1">
    <citation type="journal article" date="2013" name="Science">
        <title>Comparative analysis of bat genomes provides insight into the evolution of flight and immunity.</title>
        <authorList>
            <person name="Zhang G."/>
            <person name="Cowled C."/>
            <person name="Shi Z."/>
            <person name="Huang Z."/>
            <person name="Bishop-Lilly K.A."/>
            <person name="Fang X."/>
            <person name="Wynne J.W."/>
            <person name="Xiong Z."/>
            <person name="Baker M.L."/>
            <person name="Zhao W."/>
            <person name="Tachedjian M."/>
            <person name="Zhu Y."/>
            <person name="Zhou P."/>
            <person name="Jiang X."/>
            <person name="Ng J."/>
            <person name="Yang L."/>
            <person name="Wu L."/>
            <person name="Xiao J."/>
            <person name="Feng Y."/>
            <person name="Chen Y."/>
            <person name="Sun X."/>
            <person name="Zhang Y."/>
            <person name="Marsh G.A."/>
            <person name="Crameri G."/>
            <person name="Broder C.C."/>
            <person name="Frey K.G."/>
            <person name="Wang L.F."/>
            <person name="Wang J."/>
        </authorList>
    </citation>
    <scope>NUCLEOTIDE SEQUENCE [LARGE SCALE GENOMIC DNA]</scope>
</reference>
<dbReference type="PANTHER" id="PTHR46746">
    <property type="entry name" value="KILLER CELL LECTIN-LIKE RECEPTOR SUBFAMILY F MEMBER 2"/>
    <property type="match status" value="1"/>
</dbReference>
<keyword evidence="1" id="KW-0430">Lectin</keyword>
<dbReference type="InterPro" id="IPR016187">
    <property type="entry name" value="CTDL_fold"/>
</dbReference>
<sequence length="144" mass="16678">MQSDLQEIHQQLTWMNATMAGLCRPCPWDWNFFQGSCYIFSQTRSTWKASVSACKDMSAQLVIINNAEEQDFLQLQTSKGNCLTWMGLSDLKHKGTWHWLDNSPQLLSFMKYWNKGELHSSGEEDRAELRGDGWNDSKCDISKF</sequence>
<dbReference type="EMBL" id="KB030936">
    <property type="protein sequence ID" value="ELK08088.1"/>
    <property type="molecule type" value="Genomic_DNA"/>
</dbReference>